<dbReference type="Pfam" id="PF00496">
    <property type="entry name" value="SBP_bac_5"/>
    <property type="match status" value="1"/>
</dbReference>
<feature type="chain" id="PRO_5045357270" description="Solute-binding protein family 5 domain-containing protein" evidence="5">
    <location>
        <begin position="22"/>
        <end position="527"/>
    </location>
</feature>
<evidence type="ECO:0000256" key="3">
    <source>
        <dbReference type="ARBA" id="ARBA00022729"/>
    </source>
</evidence>
<dbReference type="PANTHER" id="PTHR30290:SF9">
    <property type="entry name" value="OLIGOPEPTIDE-BINDING PROTEIN APPA"/>
    <property type="match status" value="1"/>
</dbReference>
<dbReference type="PIRSF" id="PIRSF002741">
    <property type="entry name" value="MppA"/>
    <property type="match status" value="1"/>
</dbReference>
<dbReference type="EMBL" id="BAAANN010000031">
    <property type="protein sequence ID" value="GAA1979160.1"/>
    <property type="molecule type" value="Genomic_DNA"/>
</dbReference>
<dbReference type="Gene3D" id="3.40.190.10">
    <property type="entry name" value="Periplasmic binding protein-like II"/>
    <property type="match status" value="1"/>
</dbReference>
<accession>A0ABN2S2B6</accession>
<dbReference type="PANTHER" id="PTHR30290">
    <property type="entry name" value="PERIPLASMIC BINDING COMPONENT OF ABC TRANSPORTER"/>
    <property type="match status" value="1"/>
</dbReference>
<evidence type="ECO:0000256" key="2">
    <source>
        <dbReference type="ARBA" id="ARBA00022448"/>
    </source>
</evidence>
<feature type="region of interest" description="Disordered" evidence="4">
    <location>
        <begin position="27"/>
        <end position="48"/>
    </location>
</feature>
<keyword evidence="2" id="KW-0813">Transport</keyword>
<dbReference type="Gene3D" id="3.90.76.10">
    <property type="entry name" value="Dipeptide-binding Protein, Domain 1"/>
    <property type="match status" value="1"/>
</dbReference>
<proteinExistence type="inferred from homology"/>
<dbReference type="CDD" id="cd00995">
    <property type="entry name" value="PBP2_NikA_DppA_OppA_like"/>
    <property type="match status" value="1"/>
</dbReference>
<keyword evidence="3 5" id="KW-0732">Signal</keyword>
<comment type="caution">
    <text evidence="7">The sequence shown here is derived from an EMBL/GenBank/DDBJ whole genome shotgun (WGS) entry which is preliminary data.</text>
</comment>
<protein>
    <recommendedName>
        <fullName evidence="6">Solute-binding protein family 5 domain-containing protein</fullName>
    </recommendedName>
</protein>
<feature type="signal peptide" evidence="5">
    <location>
        <begin position="1"/>
        <end position="21"/>
    </location>
</feature>
<sequence>MRVGRGLAVACATVTMAAVTAACGGDDGGSGGPEVKPSADSGQGPVKDGGTLVFGQVDGVTQLDPNKISSAAQTQLQTLLWSGLSKWAPDNSAKPDLADSWDHSPDFKKWTFHLHPGVKYHNGKAFTATEAKKNFDKVLAPNSTAQVAAKIAMVQAVSAPDPATLVVDLKTANPELPTDVIDVKMTDVDDIANVNKTANGTGPYKLKSFVPDQVVELARDDAYFGAKPHFDGIKIARYADATAAQTALRSGDLSVFGSVSPDVVKNLASDGRQLLTAAEPAAYVVWELDTKSAPFNNPKAREALSYAANRDAMMEAGYAGYGVSTPGNVVVNPKNKYYDQALPKHEFNLDKAKQLFAEAGVTDGAKLTFWTKAGSNQEWTTIAQILQEDLKKIGITLDIQSNENATWSAKFYPKGKQFPGMLAANYVSFTPLPDSYALSWFEGSQGTCECNWAAPKEYNDAVATIESTGDGPARDAAFKTAQQVLNKENPIIVLGSTAFLSVAQGNVRGAWVQAEGTLHLEEAGFAA</sequence>
<dbReference type="Gene3D" id="3.10.105.10">
    <property type="entry name" value="Dipeptide-binding Protein, Domain 3"/>
    <property type="match status" value="1"/>
</dbReference>
<dbReference type="InterPro" id="IPR030678">
    <property type="entry name" value="Peptide/Ni-bd"/>
</dbReference>
<gene>
    <name evidence="7" type="ORF">GCM10009754_64210</name>
</gene>
<evidence type="ECO:0000256" key="4">
    <source>
        <dbReference type="SAM" id="MobiDB-lite"/>
    </source>
</evidence>
<dbReference type="RefSeq" id="WP_344427495.1">
    <property type="nucleotide sequence ID" value="NZ_BAAANN010000031.1"/>
</dbReference>
<evidence type="ECO:0000313" key="8">
    <source>
        <dbReference type="Proteomes" id="UP001501116"/>
    </source>
</evidence>
<evidence type="ECO:0000313" key="7">
    <source>
        <dbReference type="EMBL" id="GAA1979160.1"/>
    </source>
</evidence>
<name>A0ABN2S2B6_9PSEU</name>
<evidence type="ECO:0000256" key="1">
    <source>
        <dbReference type="ARBA" id="ARBA00005695"/>
    </source>
</evidence>
<organism evidence="7 8">
    <name type="scientific">Amycolatopsis minnesotensis</name>
    <dbReference type="NCBI Taxonomy" id="337894"/>
    <lineage>
        <taxon>Bacteria</taxon>
        <taxon>Bacillati</taxon>
        <taxon>Actinomycetota</taxon>
        <taxon>Actinomycetes</taxon>
        <taxon>Pseudonocardiales</taxon>
        <taxon>Pseudonocardiaceae</taxon>
        <taxon>Amycolatopsis</taxon>
    </lineage>
</organism>
<comment type="similarity">
    <text evidence="1">Belongs to the bacterial solute-binding protein 5 family.</text>
</comment>
<keyword evidence="8" id="KW-1185">Reference proteome</keyword>
<dbReference type="Proteomes" id="UP001501116">
    <property type="component" value="Unassembled WGS sequence"/>
</dbReference>
<reference evidence="7 8" key="1">
    <citation type="journal article" date="2019" name="Int. J. Syst. Evol. Microbiol.">
        <title>The Global Catalogue of Microorganisms (GCM) 10K type strain sequencing project: providing services to taxonomists for standard genome sequencing and annotation.</title>
        <authorList>
            <consortium name="The Broad Institute Genomics Platform"/>
            <consortium name="The Broad Institute Genome Sequencing Center for Infectious Disease"/>
            <person name="Wu L."/>
            <person name="Ma J."/>
        </authorList>
    </citation>
    <scope>NUCLEOTIDE SEQUENCE [LARGE SCALE GENOMIC DNA]</scope>
    <source>
        <strain evidence="7 8">JCM 14545</strain>
    </source>
</reference>
<evidence type="ECO:0000259" key="6">
    <source>
        <dbReference type="Pfam" id="PF00496"/>
    </source>
</evidence>
<dbReference type="PROSITE" id="PS51257">
    <property type="entry name" value="PROKAR_LIPOPROTEIN"/>
    <property type="match status" value="1"/>
</dbReference>
<dbReference type="InterPro" id="IPR000914">
    <property type="entry name" value="SBP_5_dom"/>
</dbReference>
<dbReference type="InterPro" id="IPR039424">
    <property type="entry name" value="SBP_5"/>
</dbReference>
<dbReference type="SUPFAM" id="SSF53850">
    <property type="entry name" value="Periplasmic binding protein-like II"/>
    <property type="match status" value="1"/>
</dbReference>
<evidence type="ECO:0000256" key="5">
    <source>
        <dbReference type="SAM" id="SignalP"/>
    </source>
</evidence>
<feature type="domain" description="Solute-binding protein family 5" evidence="6">
    <location>
        <begin position="94"/>
        <end position="444"/>
    </location>
</feature>